<evidence type="ECO:0000256" key="3">
    <source>
        <dbReference type="ARBA" id="ARBA00043995"/>
    </source>
</evidence>
<evidence type="ECO:0000256" key="5">
    <source>
        <dbReference type="ARBA" id="ARBA00047503"/>
    </source>
</evidence>
<dbReference type="SUPFAM" id="SSF53756">
    <property type="entry name" value="UDP-Glycosyltransferase/glycogen phosphorylase"/>
    <property type="match status" value="1"/>
</dbReference>
<dbReference type="Pfam" id="PF01075">
    <property type="entry name" value="Glyco_transf_9"/>
    <property type="match status" value="1"/>
</dbReference>
<reference evidence="6 7" key="1">
    <citation type="submission" date="2017-06" db="EMBL/GenBank/DDBJ databases">
        <title>Reclassification of a Polynucleobacter cosmopolitanus strain isolated from tropical Lake Victoria as Polynucleobacter victoriensis comb. nov.</title>
        <authorList>
            <person name="Hahn M.W."/>
        </authorList>
    </citation>
    <scope>NUCLEOTIDE SEQUENCE [LARGE SCALE GENOMIC DNA]</scope>
    <source>
        <strain evidence="6 7">MWH-MoIso2</strain>
    </source>
</reference>
<comment type="catalytic activity">
    <reaction evidence="5">
        <text>an L-alpha-D-Hep-(1-&gt;5)-[alpha-Kdo-(2-&gt;4)]-alpha-Kdo-(2-&gt;6)-lipid A + ADP-L-glycero-beta-D-manno-heptose = an L-alpha-D-Hep-(1-&gt;3)-L-alpha-D-Hep-(1-&gt;5)-[alpha-Kdo-(2-&gt;4)]-alpha-Kdo-(2-&gt;6)-lipid A + ADP + H(+)</text>
        <dbReference type="Rhea" id="RHEA:74071"/>
        <dbReference type="ChEBI" id="CHEBI:15378"/>
        <dbReference type="ChEBI" id="CHEBI:61506"/>
        <dbReference type="ChEBI" id="CHEBI:193068"/>
        <dbReference type="ChEBI" id="CHEBI:193069"/>
        <dbReference type="ChEBI" id="CHEBI:456216"/>
        <dbReference type="EC" id="2.4.99.24"/>
    </reaction>
</comment>
<evidence type="ECO:0000313" key="6">
    <source>
        <dbReference type="EMBL" id="OXL15694.1"/>
    </source>
</evidence>
<keyword evidence="7" id="KW-1185">Reference proteome</keyword>
<proteinExistence type="inferred from homology"/>
<comment type="similarity">
    <text evidence="3">Belongs to the glycosyltransferase 9 family.</text>
</comment>
<dbReference type="EC" id="2.4.99.24" evidence="4"/>
<dbReference type="InterPro" id="IPR002201">
    <property type="entry name" value="Glyco_trans_9"/>
</dbReference>
<dbReference type="PANTHER" id="PTHR30160:SF7">
    <property type="entry name" value="ADP-HEPTOSE--LPS HEPTOSYLTRANSFERASE 2"/>
    <property type="match status" value="1"/>
</dbReference>
<dbReference type="FunFam" id="3.40.50.2000:FF:000023">
    <property type="entry name" value="ADP-heptose--LPS heptosyltransferase II"/>
    <property type="match status" value="1"/>
</dbReference>
<dbReference type="RefSeq" id="WP_089514733.1">
    <property type="nucleotide sequence ID" value="NZ_NJGG01000001.1"/>
</dbReference>
<dbReference type="CDD" id="cd03789">
    <property type="entry name" value="GT9_LPS_heptosyltransferase"/>
    <property type="match status" value="1"/>
</dbReference>
<dbReference type="EMBL" id="NJGG01000001">
    <property type="protein sequence ID" value="OXL15694.1"/>
    <property type="molecule type" value="Genomic_DNA"/>
</dbReference>
<dbReference type="GO" id="GO:0005829">
    <property type="term" value="C:cytosol"/>
    <property type="evidence" value="ECO:0007669"/>
    <property type="project" value="TreeGrafter"/>
</dbReference>
<sequence length="338" mass="37372">MVKILIIAPNWIGDAVMTEPLISQLKKNNSNSQIDVLATPWVASIMKAIPAVDQIITADFQHGALQWKERKALAKQLAQSAYTHAYVLPNSFKSALIPWLAKIPLRIGYQGEMRWGLINQAHRNPSRSHRPPMSSHYFALSGQTSSEVPQPHLSLPEAMIDQSQQMLQNIQAHQELYVLCPGAEYGPAKQWPIEHFGQLAKNIIETKENALVVILGSKKEFSIGSDIASMSTHPNKVINWCGQTSLEDAMAAISNATAVISNDSGLMHIAAAFRRPQVAIFGSSDPRHTPPLSKLAAIHWLHLECSPCFKRTCPLGHLKCLVDIEVKDVLNSINQLTH</sequence>
<dbReference type="GO" id="GO:0009244">
    <property type="term" value="P:lipopolysaccharide core region biosynthetic process"/>
    <property type="evidence" value="ECO:0007669"/>
    <property type="project" value="TreeGrafter"/>
</dbReference>
<dbReference type="InterPro" id="IPR011910">
    <property type="entry name" value="RfaF"/>
</dbReference>
<evidence type="ECO:0000256" key="1">
    <source>
        <dbReference type="ARBA" id="ARBA00022676"/>
    </source>
</evidence>
<evidence type="ECO:0000256" key="4">
    <source>
        <dbReference type="ARBA" id="ARBA00044042"/>
    </source>
</evidence>
<organism evidence="6 7">
    <name type="scientific">Polynucleobacter cosmopolitanus</name>
    <dbReference type="NCBI Taxonomy" id="351345"/>
    <lineage>
        <taxon>Bacteria</taxon>
        <taxon>Pseudomonadati</taxon>
        <taxon>Pseudomonadota</taxon>
        <taxon>Betaproteobacteria</taxon>
        <taxon>Burkholderiales</taxon>
        <taxon>Burkholderiaceae</taxon>
        <taxon>Polynucleobacter</taxon>
    </lineage>
</organism>
<dbReference type="AlphaFoldDB" id="A0A229FUR8"/>
<dbReference type="PANTHER" id="PTHR30160">
    <property type="entry name" value="TETRAACYLDISACCHARIDE 4'-KINASE-RELATED"/>
    <property type="match status" value="1"/>
</dbReference>
<keyword evidence="2 6" id="KW-0808">Transferase</keyword>
<name>A0A229FUR8_9BURK</name>
<accession>A0A229FUR8</accession>
<dbReference type="Proteomes" id="UP000215188">
    <property type="component" value="Unassembled WGS sequence"/>
</dbReference>
<evidence type="ECO:0000256" key="2">
    <source>
        <dbReference type="ARBA" id="ARBA00022679"/>
    </source>
</evidence>
<evidence type="ECO:0000313" key="7">
    <source>
        <dbReference type="Proteomes" id="UP000215188"/>
    </source>
</evidence>
<comment type="caution">
    <text evidence="6">The sequence shown here is derived from an EMBL/GenBank/DDBJ whole genome shotgun (WGS) entry which is preliminary data.</text>
</comment>
<dbReference type="InterPro" id="IPR051199">
    <property type="entry name" value="LPS_LOS_Heptosyltrfase"/>
</dbReference>
<dbReference type="NCBIfam" id="TIGR02195">
    <property type="entry name" value="heptsyl_trn_II"/>
    <property type="match status" value="1"/>
</dbReference>
<gene>
    <name evidence="6" type="primary">waaF</name>
    <name evidence="6" type="ORF">AOC33_00925</name>
</gene>
<dbReference type="Gene3D" id="3.40.50.2000">
    <property type="entry name" value="Glycogen Phosphorylase B"/>
    <property type="match status" value="2"/>
</dbReference>
<keyword evidence="1" id="KW-0328">Glycosyltransferase</keyword>
<protein>
    <recommendedName>
        <fullName evidence="4">lipopolysaccharide heptosyltransferase II</fullName>
        <ecNumber evidence="4">2.4.99.24</ecNumber>
    </recommendedName>
</protein>
<dbReference type="GO" id="GO:0008713">
    <property type="term" value="F:ADP-heptose-lipopolysaccharide heptosyltransferase activity"/>
    <property type="evidence" value="ECO:0007669"/>
    <property type="project" value="UniProtKB-EC"/>
</dbReference>
<dbReference type="OrthoDB" id="9797795at2"/>